<comment type="caution">
    <text evidence="3">The sequence shown here is derived from an EMBL/GenBank/DDBJ whole genome shotgun (WGS) entry which is preliminary data.</text>
</comment>
<reference evidence="3" key="1">
    <citation type="journal article" date="2014" name="Front. Microbiol.">
        <title>High frequency of phylogenetically diverse reductive dehalogenase-homologous genes in deep subseafloor sedimentary metagenomes.</title>
        <authorList>
            <person name="Kawai M."/>
            <person name="Futagami T."/>
            <person name="Toyoda A."/>
            <person name="Takaki Y."/>
            <person name="Nishi S."/>
            <person name="Hori S."/>
            <person name="Arai W."/>
            <person name="Tsubouchi T."/>
            <person name="Morono Y."/>
            <person name="Uchiyama I."/>
            <person name="Ito T."/>
            <person name="Fujiyama A."/>
            <person name="Inagaki F."/>
            <person name="Takami H."/>
        </authorList>
    </citation>
    <scope>NUCLEOTIDE SEQUENCE</scope>
    <source>
        <strain evidence="3">Expedition CK06-06</strain>
    </source>
</reference>
<accession>X1RVW9</accession>
<evidence type="ECO:0000256" key="1">
    <source>
        <dbReference type="ARBA" id="ARBA00022705"/>
    </source>
</evidence>
<dbReference type="SUPFAM" id="SSF52540">
    <property type="entry name" value="P-loop containing nucleoside triphosphate hydrolases"/>
    <property type="match status" value="1"/>
</dbReference>
<dbReference type="Gene3D" id="3.40.50.300">
    <property type="entry name" value="P-loop containing nucleotide triphosphate hydrolases"/>
    <property type="match status" value="1"/>
</dbReference>
<organism evidence="3">
    <name type="scientific">marine sediment metagenome</name>
    <dbReference type="NCBI Taxonomy" id="412755"/>
    <lineage>
        <taxon>unclassified sequences</taxon>
        <taxon>metagenomes</taxon>
        <taxon>ecological metagenomes</taxon>
    </lineage>
</organism>
<evidence type="ECO:0000313" key="3">
    <source>
        <dbReference type="EMBL" id="GAI84823.1"/>
    </source>
</evidence>
<dbReference type="PANTHER" id="PTHR23389">
    <property type="entry name" value="CHROMOSOME TRANSMISSION FIDELITY FACTOR 18"/>
    <property type="match status" value="1"/>
</dbReference>
<dbReference type="SMART" id="SM00382">
    <property type="entry name" value="AAA"/>
    <property type="match status" value="1"/>
</dbReference>
<dbReference type="InterPro" id="IPR003959">
    <property type="entry name" value="ATPase_AAA_core"/>
</dbReference>
<dbReference type="InterPro" id="IPR027417">
    <property type="entry name" value="P-loop_NTPase"/>
</dbReference>
<feature type="non-terminal residue" evidence="3">
    <location>
        <position position="1"/>
    </location>
</feature>
<dbReference type="CDD" id="cd00009">
    <property type="entry name" value="AAA"/>
    <property type="match status" value="1"/>
</dbReference>
<dbReference type="PANTHER" id="PTHR23389:SF6">
    <property type="entry name" value="REPLICATION FACTOR C SUBUNIT 1"/>
    <property type="match status" value="1"/>
</dbReference>
<dbReference type="GO" id="GO:0016887">
    <property type="term" value="F:ATP hydrolysis activity"/>
    <property type="evidence" value="ECO:0007669"/>
    <property type="project" value="InterPro"/>
</dbReference>
<dbReference type="GO" id="GO:0006260">
    <property type="term" value="P:DNA replication"/>
    <property type="evidence" value="ECO:0007669"/>
    <property type="project" value="UniProtKB-KW"/>
</dbReference>
<feature type="domain" description="AAA+ ATPase" evidence="2">
    <location>
        <begin position="34"/>
        <end position="155"/>
    </location>
</feature>
<keyword evidence="1" id="KW-0235">DNA replication</keyword>
<dbReference type="InterPro" id="IPR003593">
    <property type="entry name" value="AAA+_ATPase"/>
</dbReference>
<protein>
    <recommendedName>
        <fullName evidence="2">AAA+ ATPase domain-containing protein</fullName>
    </recommendedName>
</protein>
<gene>
    <name evidence="3" type="ORF">S12H4_14894</name>
</gene>
<sequence length="389" mass="45240">SWTEKHRPKSFLEVKGQNEAIIKIKEFVKEFGKRKKAIILYGPPGTGKTTISYVIANETNSEIFELNASDLRNKNQLQEILKPAIEQKSLLKKRKIILIDEVDGISVVDRGGLIELLSLIELTTYPVIITANDIWDRKFGQLRKKSELIQLKEIDCKTIKNVMIQILKKESLFIKNDILTTIAIKAKGDIRAAINDLQTASRMQDLSLITFDERNKETDIFNALRMIFKGKPTNDLLKVFDSINMPIDEKILWVEENIPIEYQGEELVKAYDSLSKVDIFKGRIYKQQYWRFLVYENILLSYGISASKKNIKTGFTSYKKPTRILKIWINNQRTIKKKSIAQKYAQYVHIGQRRAMNEFPVIKQILKNPEVRKELKLTEEEIEYLEKPI</sequence>
<name>X1RVW9_9ZZZZ</name>
<evidence type="ECO:0000259" key="2">
    <source>
        <dbReference type="SMART" id="SM00382"/>
    </source>
</evidence>
<dbReference type="NCBIfam" id="NF003229">
    <property type="entry name" value="PRK04195.1-5"/>
    <property type="match status" value="1"/>
</dbReference>
<dbReference type="Gene3D" id="1.10.8.60">
    <property type="match status" value="1"/>
</dbReference>
<dbReference type="EMBL" id="BARW01007122">
    <property type="protein sequence ID" value="GAI84823.1"/>
    <property type="molecule type" value="Genomic_DNA"/>
</dbReference>
<dbReference type="Pfam" id="PF21960">
    <property type="entry name" value="RCF1-5-like_lid"/>
    <property type="match status" value="1"/>
</dbReference>
<dbReference type="AlphaFoldDB" id="X1RVW9"/>
<proteinExistence type="predicted"/>
<dbReference type="GO" id="GO:0005524">
    <property type="term" value="F:ATP binding"/>
    <property type="evidence" value="ECO:0007669"/>
    <property type="project" value="InterPro"/>
</dbReference>
<dbReference type="Pfam" id="PF00004">
    <property type="entry name" value="AAA"/>
    <property type="match status" value="1"/>
</dbReference>